<feature type="compositionally biased region" description="Basic and acidic residues" evidence="1">
    <location>
        <begin position="24"/>
        <end position="34"/>
    </location>
</feature>
<feature type="region of interest" description="Disordered" evidence="1">
    <location>
        <begin position="1"/>
        <end position="36"/>
    </location>
</feature>
<dbReference type="AlphaFoldDB" id="A0A6G0XC60"/>
<dbReference type="Proteomes" id="UP000481153">
    <property type="component" value="Unassembled WGS sequence"/>
</dbReference>
<gene>
    <name evidence="2" type="ORF">Ae201684_006375</name>
</gene>
<reference evidence="2 3" key="1">
    <citation type="submission" date="2019-07" db="EMBL/GenBank/DDBJ databases">
        <title>Genomics analysis of Aphanomyces spp. identifies a new class of oomycete effector associated with host adaptation.</title>
        <authorList>
            <person name="Gaulin E."/>
        </authorList>
    </citation>
    <scope>NUCLEOTIDE SEQUENCE [LARGE SCALE GENOMIC DNA]</scope>
    <source>
        <strain evidence="2 3">ATCC 201684</strain>
    </source>
</reference>
<sequence length="120" mass="12992">MVDDSTTGDDGRMNGKCSPRKKLKDAQSMDRELSGELDISVEAKDDEPNIIFEQRSVSGKPSLTPDDLRRLHISMPSNKASEHPKLARQTSAHYVDDLIREASLAHMSAAGTSVLGGGDV</sequence>
<evidence type="ECO:0000313" key="2">
    <source>
        <dbReference type="EMBL" id="KAF0737711.1"/>
    </source>
</evidence>
<proteinExistence type="predicted"/>
<evidence type="ECO:0000313" key="3">
    <source>
        <dbReference type="Proteomes" id="UP000481153"/>
    </source>
</evidence>
<organism evidence="2 3">
    <name type="scientific">Aphanomyces euteiches</name>
    <dbReference type="NCBI Taxonomy" id="100861"/>
    <lineage>
        <taxon>Eukaryota</taxon>
        <taxon>Sar</taxon>
        <taxon>Stramenopiles</taxon>
        <taxon>Oomycota</taxon>
        <taxon>Saprolegniomycetes</taxon>
        <taxon>Saprolegniales</taxon>
        <taxon>Verrucalvaceae</taxon>
        <taxon>Aphanomyces</taxon>
    </lineage>
</organism>
<name>A0A6G0XC60_9STRA</name>
<protein>
    <submittedName>
        <fullName evidence="2">Uncharacterized protein</fullName>
    </submittedName>
</protein>
<accession>A0A6G0XC60</accession>
<dbReference type="VEuPathDB" id="FungiDB:AeMF1_004983"/>
<dbReference type="EMBL" id="VJMJ01000083">
    <property type="protein sequence ID" value="KAF0737711.1"/>
    <property type="molecule type" value="Genomic_DNA"/>
</dbReference>
<evidence type="ECO:0000256" key="1">
    <source>
        <dbReference type="SAM" id="MobiDB-lite"/>
    </source>
</evidence>
<keyword evidence="3" id="KW-1185">Reference proteome</keyword>
<comment type="caution">
    <text evidence="2">The sequence shown here is derived from an EMBL/GenBank/DDBJ whole genome shotgun (WGS) entry which is preliminary data.</text>
</comment>